<dbReference type="RefSeq" id="WP_047788562.1">
    <property type="nucleotide sequence ID" value="NZ_CP050861.1"/>
</dbReference>
<accession>A0AAE9SJ79</accession>
<evidence type="ECO:0000313" key="2">
    <source>
        <dbReference type="EMBL" id="UTD16261.1"/>
    </source>
</evidence>
<sequence length="142" mass="16607">MKIKKYLLLIVAFISLNLSAQEEKKTKKESFDIIINNNEIKSNQLLLDFLQRDSRLKDMQISKLIDYQRKNNTSNFENANTRKLKKFGKPSPTVTTIIVDNEVILGDGINRLYLLDQVRMKNINKITRSNPSFDQEIHIHML</sequence>
<evidence type="ECO:0000313" key="3">
    <source>
        <dbReference type="Proteomes" id="UP001056837"/>
    </source>
</evidence>
<feature type="signal peptide" evidence="1">
    <location>
        <begin position="1"/>
        <end position="20"/>
    </location>
</feature>
<dbReference type="Proteomes" id="UP001056837">
    <property type="component" value="Chromosome"/>
</dbReference>
<gene>
    <name evidence="2" type="ORF">HER15_12625</name>
</gene>
<feature type="chain" id="PRO_5042219351" evidence="1">
    <location>
        <begin position="21"/>
        <end position="142"/>
    </location>
</feature>
<organism evidence="2 3">
    <name type="scientific">Tenacibaculum mesophilum</name>
    <dbReference type="NCBI Taxonomy" id="104268"/>
    <lineage>
        <taxon>Bacteria</taxon>
        <taxon>Pseudomonadati</taxon>
        <taxon>Bacteroidota</taxon>
        <taxon>Flavobacteriia</taxon>
        <taxon>Flavobacteriales</taxon>
        <taxon>Flavobacteriaceae</taxon>
        <taxon>Tenacibaculum</taxon>
    </lineage>
</organism>
<name>A0AAE9SJ79_9FLAO</name>
<proteinExistence type="predicted"/>
<keyword evidence="1" id="KW-0732">Signal</keyword>
<reference evidence="2" key="1">
    <citation type="submission" date="2020-04" db="EMBL/GenBank/DDBJ databases">
        <title>Tenacibaculum mesophilum bac2.</title>
        <authorList>
            <person name="Li M."/>
        </authorList>
    </citation>
    <scope>NUCLEOTIDE SEQUENCE</scope>
    <source>
        <strain evidence="2">Bac2</strain>
    </source>
</reference>
<dbReference type="AlphaFoldDB" id="A0AAE9SJ79"/>
<evidence type="ECO:0000256" key="1">
    <source>
        <dbReference type="SAM" id="SignalP"/>
    </source>
</evidence>
<protein>
    <submittedName>
        <fullName evidence="2">Uncharacterized protein</fullName>
    </submittedName>
</protein>
<dbReference type="EMBL" id="CP050861">
    <property type="protein sequence ID" value="UTD16261.1"/>
    <property type="molecule type" value="Genomic_DNA"/>
</dbReference>